<sequence length="251" mass="28239">MVKKILLLIVLCGYGINLMAQSVEDLEKKAQQLLKVRKEAEALNQYKEILKLKPTYQSALVAASMLSARDGDRKSEKDDRIQYYTAARDYAQTALQQNSSDAQANFALAFALSKLSAELGTKEKVAAYRDMKKYVDLALKFDTAYAEAYHLLGKWNYMLVNMNRVEKAAAKVLFGGVPNAGVEAAIVNYRKCLQLKPSYIINYYDLGIALRSIGQETEAMEILGKATGLRPIYQEDVQIRVNCRKVLDEMQ</sequence>
<keyword evidence="3" id="KW-0963">Cytoplasm</keyword>
<dbReference type="GO" id="GO:0008017">
    <property type="term" value="F:microtubule binding"/>
    <property type="evidence" value="ECO:0007669"/>
    <property type="project" value="TreeGrafter"/>
</dbReference>
<dbReference type="GO" id="GO:0005737">
    <property type="term" value="C:cytoplasm"/>
    <property type="evidence" value="ECO:0007669"/>
    <property type="project" value="TreeGrafter"/>
</dbReference>
<dbReference type="KEGG" id="cbae:COR50_12260"/>
<dbReference type="GO" id="GO:0005876">
    <property type="term" value="C:spindle microtubule"/>
    <property type="evidence" value="ECO:0007669"/>
    <property type="project" value="TreeGrafter"/>
</dbReference>
<keyword evidence="5" id="KW-0802">TPR repeat</keyword>
<evidence type="ECO:0000256" key="7">
    <source>
        <dbReference type="ARBA" id="ARBA00039966"/>
    </source>
</evidence>
<dbReference type="InterPro" id="IPR011990">
    <property type="entry name" value="TPR-like_helical_dom_sf"/>
</dbReference>
<dbReference type="GO" id="GO:0097431">
    <property type="term" value="C:mitotic spindle pole"/>
    <property type="evidence" value="ECO:0007669"/>
    <property type="project" value="TreeGrafter"/>
</dbReference>
<accession>A0A291QVJ1</accession>
<evidence type="ECO:0000256" key="6">
    <source>
        <dbReference type="ARBA" id="ARBA00023212"/>
    </source>
</evidence>
<proteinExistence type="predicted"/>
<dbReference type="AlphaFoldDB" id="A0A291QVJ1"/>
<keyword evidence="9" id="KW-0175">Coiled coil</keyword>
<evidence type="ECO:0000256" key="1">
    <source>
        <dbReference type="ARBA" id="ARBA00004245"/>
    </source>
</evidence>
<dbReference type="RefSeq" id="WP_098194251.1">
    <property type="nucleotide sequence ID" value="NZ_CP023777.1"/>
</dbReference>
<reference evidence="10 11" key="1">
    <citation type="submission" date="2017-10" db="EMBL/GenBank/DDBJ databases">
        <title>Paenichitinophaga pekingensis gen. nov., sp. nov., isolated from activated sludge.</title>
        <authorList>
            <person name="Jin D."/>
            <person name="Kong X."/>
            <person name="Deng Y."/>
            <person name="Bai Z."/>
        </authorList>
    </citation>
    <scope>NUCLEOTIDE SEQUENCE [LARGE SCALE GENOMIC DNA]</scope>
    <source>
        <strain evidence="10 11">13</strain>
    </source>
</reference>
<keyword evidence="4" id="KW-0677">Repeat</keyword>
<evidence type="ECO:0000256" key="2">
    <source>
        <dbReference type="ARBA" id="ARBA00011375"/>
    </source>
</evidence>
<evidence type="ECO:0000313" key="11">
    <source>
        <dbReference type="Proteomes" id="UP000220133"/>
    </source>
</evidence>
<evidence type="ECO:0000256" key="5">
    <source>
        <dbReference type="ARBA" id="ARBA00022803"/>
    </source>
</evidence>
<protein>
    <recommendedName>
        <fullName evidence="7">Regulator of microtubule dynamics protein 1</fullName>
    </recommendedName>
    <alternativeName>
        <fullName evidence="8">Protein FAM82B</fullName>
    </alternativeName>
</protein>
<keyword evidence="6" id="KW-0206">Cytoskeleton</keyword>
<dbReference type="Proteomes" id="UP000220133">
    <property type="component" value="Chromosome"/>
</dbReference>
<dbReference type="PANTHER" id="PTHR16056:SF16">
    <property type="entry name" value="REGULATOR OF MICROTUBULE DYNAMICS PROTEIN 1"/>
    <property type="match status" value="1"/>
</dbReference>
<evidence type="ECO:0000256" key="9">
    <source>
        <dbReference type="SAM" id="Coils"/>
    </source>
</evidence>
<evidence type="ECO:0000256" key="4">
    <source>
        <dbReference type="ARBA" id="ARBA00022737"/>
    </source>
</evidence>
<dbReference type="Pfam" id="PF21033">
    <property type="entry name" value="RMD1-3"/>
    <property type="match status" value="1"/>
</dbReference>
<dbReference type="OrthoDB" id="9813878at2"/>
<dbReference type="Gene3D" id="1.25.40.10">
    <property type="entry name" value="Tetratricopeptide repeat domain"/>
    <property type="match status" value="2"/>
</dbReference>
<dbReference type="EMBL" id="CP023777">
    <property type="protein sequence ID" value="ATL47874.1"/>
    <property type="molecule type" value="Genomic_DNA"/>
</dbReference>
<feature type="coiled-coil region" evidence="9">
    <location>
        <begin position="16"/>
        <end position="43"/>
    </location>
</feature>
<dbReference type="PANTHER" id="PTHR16056">
    <property type="entry name" value="REGULATOR OF MICROTUBULE DYNAMICS PROTEIN"/>
    <property type="match status" value="1"/>
</dbReference>
<name>A0A291QVJ1_9BACT</name>
<dbReference type="SUPFAM" id="SSF48452">
    <property type="entry name" value="TPR-like"/>
    <property type="match status" value="1"/>
</dbReference>
<organism evidence="10 11">
    <name type="scientific">Chitinophaga caeni</name>
    <dbReference type="NCBI Taxonomy" id="2029983"/>
    <lineage>
        <taxon>Bacteria</taxon>
        <taxon>Pseudomonadati</taxon>
        <taxon>Bacteroidota</taxon>
        <taxon>Chitinophagia</taxon>
        <taxon>Chitinophagales</taxon>
        <taxon>Chitinophagaceae</taxon>
        <taxon>Chitinophaga</taxon>
    </lineage>
</organism>
<comment type="subcellular location">
    <subcellularLocation>
        <location evidence="1">Cytoplasm</location>
        <location evidence="1">Cytoskeleton</location>
    </subcellularLocation>
</comment>
<evidence type="ECO:0000256" key="3">
    <source>
        <dbReference type="ARBA" id="ARBA00022490"/>
    </source>
</evidence>
<evidence type="ECO:0000256" key="8">
    <source>
        <dbReference type="ARBA" id="ARBA00041958"/>
    </source>
</evidence>
<evidence type="ECO:0000313" key="10">
    <source>
        <dbReference type="EMBL" id="ATL47874.1"/>
    </source>
</evidence>
<keyword evidence="11" id="KW-1185">Reference proteome</keyword>
<comment type="subunit">
    <text evidence="2">Interacts with microtubules.</text>
</comment>
<dbReference type="InterPro" id="IPR049039">
    <property type="entry name" value="RMD1-3_a_helical_rpt"/>
</dbReference>
<gene>
    <name evidence="10" type="ORF">COR50_12260</name>
</gene>